<evidence type="ECO:0000313" key="1">
    <source>
        <dbReference type="EMBL" id="JAD97886.1"/>
    </source>
</evidence>
<sequence>MSRVTLQKAE</sequence>
<organism evidence="1">
    <name type="scientific">Arundo donax</name>
    <name type="common">Giant reed</name>
    <name type="synonym">Donax arundinaceus</name>
    <dbReference type="NCBI Taxonomy" id="35708"/>
    <lineage>
        <taxon>Eukaryota</taxon>
        <taxon>Viridiplantae</taxon>
        <taxon>Streptophyta</taxon>
        <taxon>Embryophyta</taxon>
        <taxon>Tracheophyta</taxon>
        <taxon>Spermatophyta</taxon>
        <taxon>Magnoliopsida</taxon>
        <taxon>Liliopsida</taxon>
        <taxon>Poales</taxon>
        <taxon>Poaceae</taxon>
        <taxon>PACMAD clade</taxon>
        <taxon>Arundinoideae</taxon>
        <taxon>Arundineae</taxon>
        <taxon>Arundo</taxon>
    </lineage>
</organism>
<reference evidence="1" key="1">
    <citation type="submission" date="2014-09" db="EMBL/GenBank/DDBJ databases">
        <authorList>
            <person name="Magalhaes I.L.F."/>
            <person name="Oliveira U."/>
            <person name="Santos F.R."/>
            <person name="Vidigal T.H.D.A."/>
            <person name="Brescovit A.D."/>
            <person name="Santos A.J."/>
        </authorList>
    </citation>
    <scope>NUCLEOTIDE SEQUENCE</scope>
    <source>
        <tissue evidence="1">Shoot tissue taken approximately 20 cm above the soil surface</tissue>
    </source>
</reference>
<dbReference type="EMBL" id="GBRH01200009">
    <property type="protein sequence ID" value="JAD97886.1"/>
    <property type="molecule type" value="Transcribed_RNA"/>
</dbReference>
<reference evidence="1" key="2">
    <citation type="journal article" date="2015" name="Data Brief">
        <title>Shoot transcriptome of the giant reed, Arundo donax.</title>
        <authorList>
            <person name="Barrero R.A."/>
            <person name="Guerrero F.D."/>
            <person name="Moolhuijzen P."/>
            <person name="Goolsby J.A."/>
            <person name="Tidwell J."/>
            <person name="Bellgard S.E."/>
            <person name="Bellgard M.I."/>
        </authorList>
    </citation>
    <scope>NUCLEOTIDE SEQUENCE</scope>
    <source>
        <tissue evidence="1">Shoot tissue taken approximately 20 cm above the soil surface</tissue>
    </source>
</reference>
<protein>
    <submittedName>
        <fullName evidence="1">Uncharacterized protein</fullName>
    </submittedName>
</protein>
<name>A0A0A9ECT7_ARUDO</name>
<proteinExistence type="predicted"/>
<accession>A0A0A9ECT7</accession>